<feature type="active site" description="Proton acceptor" evidence="13">
    <location>
        <position position="319"/>
    </location>
</feature>
<evidence type="ECO:0000256" key="16">
    <source>
        <dbReference type="RuleBase" id="RU361141"/>
    </source>
</evidence>
<dbReference type="PANTHER" id="PTHR45726">
    <property type="entry name" value="LEUKOTRIENE A-4 HYDROLASE"/>
    <property type="match status" value="1"/>
</dbReference>
<dbReference type="InterPro" id="IPR001930">
    <property type="entry name" value="Peptidase_M1"/>
</dbReference>
<keyword evidence="19" id="KW-1185">Reference proteome</keyword>
<keyword evidence="7 16" id="KW-0645">Protease</keyword>
<keyword evidence="9 16" id="KW-0378">Hydrolase</keyword>
<dbReference type="SMART" id="SM01263">
    <property type="entry name" value="Leuk-A4-hydro_C"/>
    <property type="match status" value="1"/>
</dbReference>
<dbReference type="Pfam" id="PF17900">
    <property type="entry name" value="Peptidase_M1_N"/>
    <property type="match status" value="1"/>
</dbReference>
<evidence type="ECO:0000256" key="9">
    <source>
        <dbReference type="ARBA" id="ARBA00022801"/>
    </source>
</evidence>
<evidence type="ECO:0000256" key="10">
    <source>
        <dbReference type="ARBA" id="ARBA00022833"/>
    </source>
</evidence>
<dbReference type="Gene3D" id="2.60.40.1730">
    <property type="entry name" value="tricorn interacting facor f3 domain"/>
    <property type="match status" value="1"/>
</dbReference>
<evidence type="ECO:0000256" key="14">
    <source>
        <dbReference type="PIRSR" id="PIRSR612777-2"/>
    </source>
</evidence>
<dbReference type="InterPro" id="IPR014782">
    <property type="entry name" value="Peptidase_M1_dom"/>
</dbReference>
<comment type="function">
    <text evidence="2">Aminopeptidase that preferentially cleaves di- and tripeptides. Also has low epoxide hydrolase activity (in vitro). Can hydrolyze the epoxide leukotriene LTA(4) but it forms preferentially 5,6-dihydroxy-7,9,11,14-eicosatetraenoic acid rather than the cytokine leukotriene B(4) as the product compared to the homologous mammalian enzyme (in vitro).</text>
</comment>
<dbReference type="GO" id="GO:0004301">
    <property type="term" value="F:epoxide hydrolase activity"/>
    <property type="evidence" value="ECO:0007669"/>
    <property type="project" value="UniProtKB-EC"/>
</dbReference>
<dbReference type="GeneID" id="30150337"/>
<dbReference type="EMBL" id="KV454427">
    <property type="protein sequence ID" value="ODQ82046.1"/>
    <property type="molecule type" value="Genomic_DNA"/>
</dbReference>
<evidence type="ECO:0000256" key="5">
    <source>
        <dbReference type="ARBA" id="ARBA00010136"/>
    </source>
</evidence>
<feature type="binding site" evidence="15">
    <location>
        <position position="318"/>
    </location>
    <ligand>
        <name>Zn(2+)</name>
        <dbReference type="ChEBI" id="CHEBI:29105"/>
        <note>catalytic</note>
    </ligand>
</feature>
<accession>A0A1E3QWK8</accession>
<keyword evidence="11 16" id="KW-0482">Metalloprotease</keyword>
<evidence type="ECO:0000256" key="8">
    <source>
        <dbReference type="ARBA" id="ARBA00022723"/>
    </source>
</evidence>
<dbReference type="InterPro" id="IPR049980">
    <property type="entry name" value="LTA4H_cat"/>
</dbReference>
<feature type="binding site" evidence="14">
    <location>
        <begin position="150"/>
        <end position="152"/>
    </location>
    <ligand>
        <name>a peptide</name>
        <dbReference type="ChEBI" id="CHEBI:60466"/>
    </ligand>
</feature>
<dbReference type="PRINTS" id="PR00756">
    <property type="entry name" value="ALADIPTASE"/>
</dbReference>
<dbReference type="SUPFAM" id="SSF63737">
    <property type="entry name" value="Leukotriene A4 hydrolase N-terminal domain"/>
    <property type="match status" value="1"/>
</dbReference>
<evidence type="ECO:0000256" key="1">
    <source>
        <dbReference type="ARBA" id="ARBA00001268"/>
    </source>
</evidence>
<dbReference type="PANTHER" id="PTHR45726:SF3">
    <property type="entry name" value="LEUKOTRIENE A-4 HYDROLASE"/>
    <property type="match status" value="1"/>
</dbReference>
<feature type="active site" description="Proton donor" evidence="13">
    <location>
        <position position="408"/>
    </location>
</feature>
<evidence type="ECO:0000259" key="17">
    <source>
        <dbReference type="SMART" id="SM01263"/>
    </source>
</evidence>
<evidence type="ECO:0000256" key="15">
    <source>
        <dbReference type="PIRSR" id="PIRSR612777-3"/>
    </source>
</evidence>
<dbReference type="GO" id="GO:0000328">
    <property type="term" value="C:fungal-type vacuole lumen"/>
    <property type="evidence" value="ECO:0007669"/>
    <property type="project" value="EnsemblFungi"/>
</dbReference>
<protein>
    <recommendedName>
        <fullName evidence="16">Leukotriene A(4) hydrolase</fullName>
        <shortName evidence="16">LTA-4 hydrolase</shortName>
        <ecNumber evidence="16">3.3.2.10</ecNumber>
        <ecNumber evidence="16">3.4.11.-</ecNumber>
    </recommendedName>
</protein>
<dbReference type="InterPro" id="IPR045357">
    <property type="entry name" value="Aminopeptidase_N-like_N"/>
</dbReference>
<dbReference type="RefSeq" id="XP_018987374.1">
    <property type="nucleotide sequence ID" value="XM_019132484.1"/>
</dbReference>
<evidence type="ECO:0000256" key="13">
    <source>
        <dbReference type="PIRSR" id="PIRSR612777-1"/>
    </source>
</evidence>
<dbReference type="FunFam" id="1.25.40.320:FF:000001">
    <property type="entry name" value="Leukotriene A(4) hydrolase"/>
    <property type="match status" value="1"/>
</dbReference>
<dbReference type="InterPro" id="IPR034015">
    <property type="entry name" value="M1_LTA4H"/>
</dbReference>
<evidence type="ECO:0000256" key="4">
    <source>
        <dbReference type="ARBA" id="ARBA00004496"/>
    </source>
</evidence>
<gene>
    <name evidence="18" type="ORF">BABINDRAFT_6659</name>
</gene>
<keyword evidence="12" id="KW-0539">Nucleus</keyword>
<keyword evidence="8 15" id="KW-0479">Metal-binding</keyword>
<feature type="binding site" evidence="15">
    <location>
        <position position="341"/>
    </location>
    <ligand>
        <name>Zn(2+)</name>
        <dbReference type="ChEBI" id="CHEBI:29105"/>
        <note>catalytic</note>
    </ligand>
</feature>
<dbReference type="GO" id="GO:0061957">
    <property type="term" value="C:NVT complex"/>
    <property type="evidence" value="ECO:0007669"/>
    <property type="project" value="EnsemblFungi"/>
</dbReference>
<evidence type="ECO:0000313" key="19">
    <source>
        <dbReference type="Proteomes" id="UP000094336"/>
    </source>
</evidence>
<dbReference type="GO" id="GO:0008270">
    <property type="term" value="F:zinc ion binding"/>
    <property type="evidence" value="ECO:0007669"/>
    <property type="project" value="InterPro"/>
</dbReference>
<name>A0A1E3QWK8_9ASCO</name>
<dbReference type="InterPro" id="IPR027268">
    <property type="entry name" value="Peptidase_M4/M1_CTD_sf"/>
</dbReference>
<dbReference type="Pfam" id="PF01433">
    <property type="entry name" value="Peptidase_M1"/>
    <property type="match status" value="1"/>
</dbReference>
<proteinExistence type="inferred from homology"/>
<dbReference type="GO" id="GO:0008237">
    <property type="term" value="F:metallopeptidase activity"/>
    <property type="evidence" value="ECO:0007669"/>
    <property type="project" value="UniProtKB-KW"/>
</dbReference>
<dbReference type="Gene3D" id="1.25.40.320">
    <property type="entry name" value="Peptidase M1, leukotriene A4 hydrolase/aminopeptidase C-terminal domain"/>
    <property type="match status" value="1"/>
</dbReference>
<dbReference type="Proteomes" id="UP000094336">
    <property type="component" value="Unassembled WGS sequence"/>
</dbReference>
<dbReference type="FunFam" id="3.30.2010.30:FF:000001">
    <property type="entry name" value="Leukotriene A(4) hydrolase"/>
    <property type="match status" value="1"/>
</dbReference>
<dbReference type="FunFam" id="2.60.40.1730:FF:000004">
    <property type="entry name" value="Leukotriene A(4) hydrolase"/>
    <property type="match status" value="1"/>
</dbReference>
<feature type="binding site" evidence="14">
    <location>
        <begin position="603"/>
        <end position="605"/>
    </location>
    <ligand>
        <name>a peptide</name>
        <dbReference type="ChEBI" id="CHEBI:60466"/>
    </ligand>
</feature>
<comment type="subcellular location">
    <subcellularLocation>
        <location evidence="4 16">Cytoplasm</location>
    </subcellularLocation>
    <subcellularLocation>
        <location evidence="3">Nucleus</location>
    </subcellularLocation>
</comment>
<dbReference type="AlphaFoldDB" id="A0A1E3QWK8"/>
<keyword evidence="10 15" id="KW-0862">Zinc</keyword>
<dbReference type="EC" id="3.4.11.-" evidence="16"/>
<organism evidence="18 19">
    <name type="scientific">Babjeviella inositovora NRRL Y-12698</name>
    <dbReference type="NCBI Taxonomy" id="984486"/>
    <lineage>
        <taxon>Eukaryota</taxon>
        <taxon>Fungi</taxon>
        <taxon>Dikarya</taxon>
        <taxon>Ascomycota</taxon>
        <taxon>Saccharomycotina</taxon>
        <taxon>Pichiomycetes</taxon>
        <taxon>Serinales incertae sedis</taxon>
        <taxon>Babjeviella</taxon>
    </lineage>
</organism>
<comment type="similarity">
    <text evidence="5 16">Belongs to the peptidase M1 family.</text>
</comment>
<evidence type="ECO:0000256" key="12">
    <source>
        <dbReference type="ARBA" id="ARBA00023242"/>
    </source>
</evidence>
<dbReference type="InterPro" id="IPR038502">
    <property type="entry name" value="M1_LTA-4_hydro/amino_C_sf"/>
</dbReference>
<dbReference type="GO" id="GO:0004177">
    <property type="term" value="F:aminopeptidase activity"/>
    <property type="evidence" value="ECO:0007669"/>
    <property type="project" value="EnsemblFungi"/>
</dbReference>
<dbReference type="InterPro" id="IPR015211">
    <property type="entry name" value="Peptidase_M1_C"/>
</dbReference>
<dbReference type="InterPro" id="IPR012777">
    <property type="entry name" value="LTA4H"/>
</dbReference>
<dbReference type="SUPFAM" id="SSF48371">
    <property type="entry name" value="ARM repeat"/>
    <property type="match status" value="1"/>
</dbReference>
<dbReference type="GO" id="GO:0030163">
    <property type="term" value="P:protein catabolic process"/>
    <property type="evidence" value="ECO:0007669"/>
    <property type="project" value="EnsemblFungi"/>
</dbReference>
<evidence type="ECO:0000256" key="7">
    <source>
        <dbReference type="ARBA" id="ARBA00022670"/>
    </source>
</evidence>
<evidence type="ECO:0000256" key="2">
    <source>
        <dbReference type="ARBA" id="ARBA00002142"/>
    </source>
</evidence>
<feature type="domain" description="Peptidase M1 leukotriene A4 hydrolase/aminopeptidase C-terminal" evidence="17">
    <location>
        <begin position="487"/>
        <end position="645"/>
    </location>
</feature>
<dbReference type="GO" id="GO:0005771">
    <property type="term" value="C:multivesicular body"/>
    <property type="evidence" value="ECO:0007669"/>
    <property type="project" value="EnsemblFungi"/>
</dbReference>
<dbReference type="OrthoDB" id="79562at2759"/>
<evidence type="ECO:0000256" key="3">
    <source>
        <dbReference type="ARBA" id="ARBA00004123"/>
    </source>
</evidence>
<dbReference type="NCBIfam" id="TIGR02411">
    <property type="entry name" value="leuko_A4_hydro"/>
    <property type="match status" value="1"/>
</dbReference>
<dbReference type="FunFam" id="1.10.390.10:FF:000009">
    <property type="entry name" value="Leukotriene A(4) hydrolase"/>
    <property type="match status" value="1"/>
</dbReference>
<evidence type="ECO:0000256" key="6">
    <source>
        <dbReference type="ARBA" id="ARBA00022490"/>
    </source>
</evidence>
<dbReference type="Gene3D" id="1.10.390.10">
    <property type="entry name" value="Neutral Protease Domain 2"/>
    <property type="match status" value="1"/>
</dbReference>
<dbReference type="SUPFAM" id="SSF55486">
    <property type="entry name" value="Metalloproteases ('zincins'), catalytic domain"/>
    <property type="match status" value="1"/>
</dbReference>
<dbReference type="GO" id="GO:0120113">
    <property type="term" value="P:cytoplasm to vacuole targeting by the NVT pathway"/>
    <property type="evidence" value="ECO:0007669"/>
    <property type="project" value="EnsemblFungi"/>
</dbReference>
<dbReference type="CDD" id="cd09599">
    <property type="entry name" value="M1_LTA4H"/>
    <property type="match status" value="1"/>
</dbReference>
<evidence type="ECO:0000313" key="18">
    <source>
        <dbReference type="EMBL" id="ODQ82046.1"/>
    </source>
</evidence>
<dbReference type="EC" id="3.3.2.10" evidence="16"/>
<dbReference type="GO" id="GO:0006508">
    <property type="term" value="P:proteolysis"/>
    <property type="evidence" value="ECO:0007669"/>
    <property type="project" value="UniProtKB-KW"/>
</dbReference>
<dbReference type="Gene3D" id="3.30.2010.30">
    <property type="match status" value="1"/>
</dbReference>
<reference evidence="19" key="1">
    <citation type="submission" date="2016-05" db="EMBL/GenBank/DDBJ databases">
        <title>Comparative genomics of biotechnologically important yeasts.</title>
        <authorList>
            <consortium name="DOE Joint Genome Institute"/>
            <person name="Riley R."/>
            <person name="Haridas S."/>
            <person name="Wolfe K.H."/>
            <person name="Lopes M.R."/>
            <person name="Hittinger C.T."/>
            <person name="Goker M."/>
            <person name="Salamov A."/>
            <person name="Wisecaver J."/>
            <person name="Long T.M."/>
            <person name="Aerts A.L."/>
            <person name="Barry K."/>
            <person name="Choi C."/>
            <person name="Clum A."/>
            <person name="Coughlan A.Y."/>
            <person name="Deshpande S."/>
            <person name="Douglass A.P."/>
            <person name="Hanson S.J."/>
            <person name="Klenk H.-P."/>
            <person name="Labutti K."/>
            <person name="Lapidus A."/>
            <person name="Lindquist E."/>
            <person name="Lipzen A."/>
            <person name="Meier-Kolthoff J.P."/>
            <person name="Ohm R.A."/>
            <person name="Otillar R.P."/>
            <person name="Pangilinan J."/>
            <person name="Peng Y."/>
            <person name="Rokas A."/>
            <person name="Rosa C.A."/>
            <person name="Scheuner C."/>
            <person name="Sibirny A.A."/>
            <person name="Slot J.C."/>
            <person name="Stielow J.B."/>
            <person name="Sun H."/>
            <person name="Kurtzman C.P."/>
            <person name="Blackwell M."/>
            <person name="Grigoriev I.V."/>
            <person name="Jeffries T.W."/>
        </authorList>
    </citation>
    <scope>NUCLEOTIDE SEQUENCE [LARGE SCALE GENOMIC DNA]</scope>
    <source>
        <strain evidence="19">NRRL Y-12698</strain>
    </source>
</reference>
<evidence type="ECO:0000256" key="11">
    <source>
        <dbReference type="ARBA" id="ARBA00023049"/>
    </source>
</evidence>
<feature type="binding site" evidence="14">
    <location>
        <begin position="289"/>
        <end position="294"/>
    </location>
    <ligand>
        <name>a peptide</name>
        <dbReference type="ChEBI" id="CHEBI:60466"/>
    </ligand>
</feature>
<dbReference type="GO" id="GO:0006629">
    <property type="term" value="P:lipid metabolic process"/>
    <property type="evidence" value="ECO:0007669"/>
    <property type="project" value="EnsemblFungi"/>
</dbReference>
<dbReference type="InterPro" id="IPR016024">
    <property type="entry name" value="ARM-type_fold"/>
</dbReference>
<dbReference type="STRING" id="984486.A0A1E3QWK8"/>
<dbReference type="Pfam" id="PF09127">
    <property type="entry name" value="Leuk-A4-hydro_C"/>
    <property type="match status" value="1"/>
</dbReference>
<keyword evidence="6 16" id="KW-0963">Cytoplasm</keyword>
<comment type="cofactor">
    <cofactor evidence="15 16">
        <name>Zn(2+)</name>
        <dbReference type="ChEBI" id="CHEBI:29105"/>
    </cofactor>
    <text evidence="15 16">Binds 1 zinc ion per subunit.</text>
</comment>
<dbReference type="GO" id="GO:0005634">
    <property type="term" value="C:nucleus"/>
    <property type="evidence" value="ECO:0007669"/>
    <property type="project" value="UniProtKB-SubCell"/>
</dbReference>
<feature type="binding site" evidence="15">
    <location>
        <position position="322"/>
    </location>
    <ligand>
        <name>Zn(2+)</name>
        <dbReference type="ChEBI" id="CHEBI:29105"/>
        <note>catalytic</note>
    </ligand>
</feature>
<sequence>MFSHISPKIAEVVVAHLPAASPEIDPSTNSNYLSFDIQHTAFDWDVSFTTKTLSGSVTHTLAAKTAVNSIRLDTSYLNVTAVSVNGATVPFTIGARTEPLGAPLTVQYAAQPAEKLSLRLEYATTAECTALQWLEPEQTDGGEFPYLFSQCQAIHARSLFPCFDTPAVKVPLSYKIVSPYPVLASGLRVEAGLTSSTLELAAVAKSESSVYHFNQPIPVPSYLVAISSGDLVSATIGPRSLVYSEPSTISSCQHEFCADTESFISTAEKLIFPYEWSQYNILVLVSSFPYGGMENPNITFATPTLISGDRQNVDVIAHELAHSWSGNLVTNASWEHFWLNEGWTVYIERRIVGAIHGEAHRHFSAIIGWEALVNSIKSMGVSANRFSTMVQDLKDGTDPDDSFSSVPYEKGFNLLYHIETVLGGPQVFDAFIPHYFNKFSKKSLDTYEFLDTLYEFFADKRDLLDTIDWNTWLYGAGLPPKPKFDTTLVDQCYALADRWTAAANSAKTEAQLREEFSPEDITEFSANQNVVFLDTLSSQQATGAADWASVQGQLVLRTLSGIYSEYAVSKNAEVVFRYSRLAVTGKLSEYYPTLANWLGTVGRMKFVRPGFSLLNSVDRELALKTFAKFEGGYHPICKGMVKKDLGL</sequence>
<dbReference type="InterPro" id="IPR042097">
    <property type="entry name" value="Aminopeptidase_N-like_N_sf"/>
</dbReference>
<comment type="catalytic activity">
    <reaction evidence="1 16">
        <text>an epoxide + H2O = an ethanediol</text>
        <dbReference type="Rhea" id="RHEA:19037"/>
        <dbReference type="ChEBI" id="CHEBI:15377"/>
        <dbReference type="ChEBI" id="CHEBI:32955"/>
        <dbReference type="ChEBI" id="CHEBI:140594"/>
        <dbReference type="EC" id="3.3.2.10"/>
    </reaction>
</comment>
<dbReference type="GO" id="GO:0005829">
    <property type="term" value="C:cytosol"/>
    <property type="evidence" value="ECO:0007669"/>
    <property type="project" value="TreeGrafter"/>
</dbReference>